<dbReference type="AlphaFoldDB" id="A0A3P7V146"/>
<keyword evidence="11" id="KW-1185">Reference proteome</keyword>
<dbReference type="Proteomes" id="UP000278807">
    <property type="component" value="Unassembled WGS sequence"/>
</dbReference>
<keyword evidence="4" id="KW-0547">Nucleotide-binding</keyword>
<dbReference type="PANTHER" id="PTHR24054">
    <property type="entry name" value="CASEIN KINASE II SUBUNIT ALPHA"/>
    <property type="match status" value="1"/>
</dbReference>
<dbReference type="Gene3D" id="1.10.510.10">
    <property type="entry name" value="Transferase(Phosphotransferase) domain 1"/>
    <property type="match status" value="2"/>
</dbReference>
<dbReference type="Pfam" id="PF00069">
    <property type="entry name" value="Pkinase"/>
    <property type="match status" value="2"/>
</dbReference>
<dbReference type="GO" id="GO:0051726">
    <property type="term" value="P:regulation of cell cycle"/>
    <property type="evidence" value="ECO:0007669"/>
    <property type="project" value="TreeGrafter"/>
</dbReference>
<dbReference type="GO" id="GO:0005956">
    <property type="term" value="C:protein kinase CK2 complex"/>
    <property type="evidence" value="ECO:0007669"/>
    <property type="project" value="TreeGrafter"/>
</dbReference>
<dbReference type="PROSITE" id="PS50011">
    <property type="entry name" value="PROTEIN_KINASE_DOM"/>
    <property type="match status" value="2"/>
</dbReference>
<evidence type="ECO:0000256" key="8">
    <source>
        <dbReference type="ARBA" id="ARBA00048679"/>
    </source>
</evidence>
<name>A0A3P7V146_RODNA</name>
<comment type="catalytic activity">
    <reaction evidence="8">
        <text>L-seryl-[protein] + ATP = O-phospho-L-seryl-[protein] + ADP + H(+)</text>
        <dbReference type="Rhea" id="RHEA:17989"/>
        <dbReference type="Rhea" id="RHEA-COMP:9863"/>
        <dbReference type="Rhea" id="RHEA-COMP:11604"/>
        <dbReference type="ChEBI" id="CHEBI:15378"/>
        <dbReference type="ChEBI" id="CHEBI:29999"/>
        <dbReference type="ChEBI" id="CHEBI:30616"/>
        <dbReference type="ChEBI" id="CHEBI:83421"/>
        <dbReference type="ChEBI" id="CHEBI:456216"/>
        <dbReference type="EC" id="2.7.11.1"/>
    </reaction>
</comment>
<dbReference type="SMART" id="SM00220">
    <property type="entry name" value="S_TKc"/>
    <property type="match status" value="1"/>
</dbReference>
<keyword evidence="5" id="KW-0418">Kinase</keyword>
<evidence type="ECO:0000256" key="4">
    <source>
        <dbReference type="ARBA" id="ARBA00022741"/>
    </source>
</evidence>
<evidence type="ECO:0000256" key="1">
    <source>
        <dbReference type="ARBA" id="ARBA00012513"/>
    </source>
</evidence>
<proteinExistence type="predicted"/>
<feature type="domain" description="Protein kinase" evidence="9">
    <location>
        <begin position="228"/>
        <end position="405"/>
    </location>
</feature>
<dbReference type="GO" id="GO:0005524">
    <property type="term" value="F:ATP binding"/>
    <property type="evidence" value="ECO:0007669"/>
    <property type="project" value="UniProtKB-KW"/>
</dbReference>
<dbReference type="PANTHER" id="PTHR24054:SF0">
    <property type="entry name" value="CASEIN KINASE II SUBUNIT ALPHA"/>
    <property type="match status" value="1"/>
</dbReference>
<protein>
    <recommendedName>
        <fullName evidence="1">non-specific serine/threonine protein kinase</fullName>
        <ecNumber evidence="1">2.7.11.1</ecNumber>
    </recommendedName>
</protein>
<keyword evidence="2" id="KW-0723">Serine/threonine-protein kinase</keyword>
<dbReference type="InterPro" id="IPR045216">
    <property type="entry name" value="CK2_alpha"/>
</dbReference>
<dbReference type="GO" id="GO:0005829">
    <property type="term" value="C:cytosol"/>
    <property type="evidence" value="ECO:0007669"/>
    <property type="project" value="TreeGrafter"/>
</dbReference>
<sequence length="405" mass="47312">MSVASNWESLREILSCEEIRYYSYQLFLALDYCHSGRIIHRDINPTNLHIDRTRKLLKVMSWHFAVEHKFINRYEEFYNGRDYRSPELLVKHKRYGYGIDMWAAGCVIGATIFPEKFISNAAFDDEQLFKLASILGWRSLQDFLLKFRSPLARLIGKKLNEMETDTCLEDLVTEKNRRKATDDVIDLLKKLLVYQPKDRLHTRSALNHPYFFGAGKEQCLHYNKTERVDLRKILANGIYKEGLETCKFYQVMDKTSGKEYVAKVIDAEDKDAIVREYSIAKKLIGWPHINHISGIISSKIGNIYLHVYEYVEAAPWDLLYNSLSIEDIRLYIYQLLMAVEVCQMNNIIHRNIKPSNILIDCARKQAYLADFSQATFYSDKKPLRTDVGTIPYCAPEILLKQTVWS</sequence>
<evidence type="ECO:0000259" key="9">
    <source>
        <dbReference type="PROSITE" id="PS50011"/>
    </source>
</evidence>
<dbReference type="SUPFAM" id="SSF56112">
    <property type="entry name" value="Protein kinase-like (PK-like)"/>
    <property type="match status" value="2"/>
</dbReference>
<dbReference type="GO" id="GO:0004674">
    <property type="term" value="F:protein serine/threonine kinase activity"/>
    <property type="evidence" value="ECO:0007669"/>
    <property type="project" value="UniProtKB-KW"/>
</dbReference>
<evidence type="ECO:0000313" key="10">
    <source>
        <dbReference type="EMBL" id="VDN99171.1"/>
    </source>
</evidence>
<keyword evidence="6" id="KW-0067">ATP-binding</keyword>
<dbReference type="GO" id="GO:0005634">
    <property type="term" value="C:nucleus"/>
    <property type="evidence" value="ECO:0007669"/>
    <property type="project" value="TreeGrafter"/>
</dbReference>
<evidence type="ECO:0000256" key="2">
    <source>
        <dbReference type="ARBA" id="ARBA00022527"/>
    </source>
</evidence>
<evidence type="ECO:0000256" key="7">
    <source>
        <dbReference type="ARBA" id="ARBA00047899"/>
    </source>
</evidence>
<dbReference type="EMBL" id="UZAE01001890">
    <property type="protein sequence ID" value="VDN99171.1"/>
    <property type="molecule type" value="Genomic_DNA"/>
</dbReference>
<evidence type="ECO:0000256" key="3">
    <source>
        <dbReference type="ARBA" id="ARBA00022679"/>
    </source>
</evidence>
<evidence type="ECO:0000256" key="6">
    <source>
        <dbReference type="ARBA" id="ARBA00022840"/>
    </source>
</evidence>
<reference evidence="10 11" key="1">
    <citation type="submission" date="2018-11" db="EMBL/GenBank/DDBJ databases">
        <authorList>
            <consortium name="Pathogen Informatics"/>
        </authorList>
    </citation>
    <scope>NUCLEOTIDE SEQUENCE [LARGE SCALE GENOMIC DNA]</scope>
</reference>
<comment type="catalytic activity">
    <reaction evidence="7">
        <text>L-threonyl-[protein] + ATP = O-phospho-L-threonyl-[protein] + ADP + H(+)</text>
        <dbReference type="Rhea" id="RHEA:46608"/>
        <dbReference type="Rhea" id="RHEA-COMP:11060"/>
        <dbReference type="Rhea" id="RHEA-COMP:11605"/>
        <dbReference type="ChEBI" id="CHEBI:15378"/>
        <dbReference type="ChEBI" id="CHEBI:30013"/>
        <dbReference type="ChEBI" id="CHEBI:30616"/>
        <dbReference type="ChEBI" id="CHEBI:61977"/>
        <dbReference type="ChEBI" id="CHEBI:456216"/>
        <dbReference type="EC" id="2.7.11.1"/>
    </reaction>
</comment>
<evidence type="ECO:0000256" key="5">
    <source>
        <dbReference type="ARBA" id="ARBA00022777"/>
    </source>
</evidence>
<gene>
    <name evidence="10" type="ORF">HNAJ_LOCUS3312</name>
</gene>
<dbReference type="EC" id="2.7.11.1" evidence="1"/>
<evidence type="ECO:0000313" key="11">
    <source>
        <dbReference type="Proteomes" id="UP000278807"/>
    </source>
</evidence>
<dbReference type="InterPro" id="IPR011009">
    <property type="entry name" value="Kinase-like_dom_sf"/>
</dbReference>
<dbReference type="InterPro" id="IPR000719">
    <property type="entry name" value="Prot_kinase_dom"/>
</dbReference>
<accession>A0A3P7V146</accession>
<keyword evidence="3" id="KW-0808">Transferase</keyword>
<feature type="domain" description="Protein kinase" evidence="9">
    <location>
        <begin position="1"/>
        <end position="211"/>
    </location>
</feature>
<organism evidence="10 11">
    <name type="scientific">Rodentolepis nana</name>
    <name type="common">Dwarf tapeworm</name>
    <name type="synonym">Hymenolepis nana</name>
    <dbReference type="NCBI Taxonomy" id="102285"/>
    <lineage>
        <taxon>Eukaryota</taxon>
        <taxon>Metazoa</taxon>
        <taxon>Spiralia</taxon>
        <taxon>Lophotrochozoa</taxon>
        <taxon>Platyhelminthes</taxon>
        <taxon>Cestoda</taxon>
        <taxon>Eucestoda</taxon>
        <taxon>Cyclophyllidea</taxon>
        <taxon>Hymenolepididae</taxon>
        <taxon>Rodentolepis</taxon>
    </lineage>
</organism>